<feature type="domain" description="Cation-transporting P-type ATPase C-terminal" evidence="2">
    <location>
        <begin position="1"/>
        <end position="147"/>
    </location>
</feature>
<accession>A0A132NL53</accession>
<dbReference type="RefSeq" id="WP_198532489.1">
    <property type="nucleotide sequence ID" value="NZ_JYIK01000168.1"/>
</dbReference>
<dbReference type="EMBL" id="JYIK01000168">
    <property type="protein sequence ID" value="KWX10909.1"/>
    <property type="molecule type" value="Genomic_DNA"/>
</dbReference>
<dbReference type="Pfam" id="PF00689">
    <property type="entry name" value="Cation_ATPase_C"/>
    <property type="match status" value="1"/>
</dbReference>
<comment type="caution">
    <text evidence="3">The sequence shown here is derived from an EMBL/GenBank/DDBJ whole genome shotgun (WGS) entry which is preliminary data.</text>
</comment>
<keyword evidence="1" id="KW-0472">Membrane</keyword>
<dbReference type="InterPro" id="IPR023298">
    <property type="entry name" value="ATPase_P-typ_TM_dom_sf"/>
</dbReference>
<feature type="transmembrane region" description="Helical" evidence="1">
    <location>
        <begin position="99"/>
        <end position="119"/>
    </location>
</feature>
<dbReference type="SUPFAM" id="SSF81665">
    <property type="entry name" value="Calcium ATPase, transmembrane domain M"/>
    <property type="match status" value="1"/>
</dbReference>
<reference evidence="4" key="1">
    <citation type="submission" date="2015-02" db="EMBL/GenBank/DDBJ databases">
        <title>Physiological reanalysis, assessment of diazotrophy, and genome sequences of multiple isolates of Streptomyces thermoautotrophicus.</title>
        <authorList>
            <person name="MacKellar D.C."/>
            <person name="Lieber L."/>
            <person name="Norman J."/>
            <person name="Bolger A."/>
            <person name="Tobin C."/>
            <person name="Murray J.W."/>
            <person name="Friesen M."/>
            <person name="Prell J."/>
        </authorList>
    </citation>
    <scope>NUCLEOTIDE SEQUENCE [LARGE SCALE GENOMIC DNA]</scope>
    <source>
        <strain evidence="4">UBT1</strain>
    </source>
</reference>
<feature type="transmembrane region" description="Helical" evidence="1">
    <location>
        <begin position="47"/>
        <end position="65"/>
    </location>
</feature>
<protein>
    <recommendedName>
        <fullName evidence="2">Cation-transporting P-type ATPase C-terminal domain-containing protein</fullName>
    </recommendedName>
</protein>
<dbReference type="PATRIC" id="fig|1469144.9.peg.5545"/>
<evidence type="ECO:0000313" key="4">
    <source>
        <dbReference type="Proteomes" id="UP000070598"/>
    </source>
</evidence>
<proteinExistence type="predicted"/>
<evidence type="ECO:0000313" key="3">
    <source>
        <dbReference type="EMBL" id="KWX10909.1"/>
    </source>
</evidence>
<organism evidence="3 4">
    <name type="scientific">Carbonactinospora thermoautotrophica</name>
    <dbReference type="NCBI Taxonomy" id="1469144"/>
    <lineage>
        <taxon>Bacteria</taxon>
        <taxon>Bacillati</taxon>
        <taxon>Actinomycetota</taxon>
        <taxon>Actinomycetes</taxon>
        <taxon>Kitasatosporales</taxon>
        <taxon>Carbonactinosporaceae</taxon>
        <taxon>Carbonactinospora</taxon>
    </lineage>
</organism>
<gene>
    <name evidence="3" type="ORF">TR74_00840</name>
</gene>
<dbReference type="InterPro" id="IPR006068">
    <property type="entry name" value="ATPase_P-typ_cation-transptr_C"/>
</dbReference>
<name>A0A132NL53_9ACTN</name>
<dbReference type="AlphaFoldDB" id="A0A132NL53"/>
<dbReference type="Proteomes" id="UP000070598">
    <property type="component" value="Unassembled WGS sequence"/>
</dbReference>
<keyword evidence="1" id="KW-1133">Transmembrane helix</keyword>
<keyword evidence="1" id="KW-0812">Transmembrane</keyword>
<evidence type="ECO:0000256" key="1">
    <source>
        <dbReference type="SAM" id="Phobius"/>
    </source>
</evidence>
<feature type="non-terminal residue" evidence="3">
    <location>
        <position position="1"/>
    </location>
</feature>
<evidence type="ECO:0000259" key="2">
    <source>
        <dbReference type="Pfam" id="PF00689"/>
    </source>
</evidence>
<sequence length="156" mass="15827">QLLLVNLLTDMLPALAVAVRQPPGITPEALLAEGPETSLGGALTRDIYIRAAATSGAAIAAWLLGRMIGVRGQASTVALVALVAAQLGQTLTVSGRSPLVVASVLASLAALALVVQTPGVSHFFGCRPLGVRGWTVASGTAFAATLASVLLPRIRR</sequence>
<feature type="transmembrane region" description="Helical" evidence="1">
    <location>
        <begin position="131"/>
        <end position="151"/>
    </location>
</feature>